<proteinExistence type="predicted"/>
<sequence>MQHFWRQIVWTLGISIIVTAAFAGLSVAMDPGWSVGPLSTHMRVSDRDTAISAKDTTAPKLGTYQVRETHVTVTVSGGHTVAAIVRDPLDGPSDRAAVVLMHGAGTGKAAEVYGDVATDLASAGITSIVQDKRLDNYTALSRDYDASADDYLAAVEVLRGWDGVDPAKVGIYAESEGTWIATIMAKKDPTLDFVALTSPPVYSGRQQMAMAATECLNIIGAPDGVVKLIPRLTSLDFGPFGLKYADFDAADYRGALTMPVLVNYGTRDPSMPIEQGAQQIIKDTHEVGNDNVTVRYYPTNHQMRTGSSLSVPGLPLAEHYTENLADWINDVAAGTAADGWQTPLIAGTQPFQEFAVPMDMEPGLISSVTMLLAIFLFGVLMWGAVAVMCLVSVLRRKRTSPTSVRKDGRTVSHRFAMPTKALIVSTLLLTAALTIAFMAYFVFLAKAALALSDQSAMLEAGWACLRVAVIVSIVLVSWIMVRKYFFYGPGRIDPDTPKEVDMRMSAGHSAVIACCGLCAASALVLGSFFNLVP</sequence>
<dbReference type="PANTHER" id="PTHR43265">
    <property type="entry name" value="ESTERASE ESTD"/>
    <property type="match status" value="1"/>
</dbReference>
<dbReference type="InterPro" id="IPR029058">
    <property type="entry name" value="AB_hydrolase_fold"/>
</dbReference>
<dbReference type="EMBL" id="JGYV01000024">
    <property type="protein sequence ID" value="KFI59788.1"/>
    <property type="molecule type" value="Genomic_DNA"/>
</dbReference>
<reference evidence="2 3" key="1">
    <citation type="submission" date="2014-03" db="EMBL/GenBank/DDBJ databases">
        <title>Genomics of Bifidobacteria.</title>
        <authorList>
            <person name="Ventura M."/>
            <person name="Milani C."/>
            <person name="Lugli G.A."/>
        </authorList>
    </citation>
    <scope>NUCLEOTIDE SEQUENCE [LARGE SCALE GENOMIC DNA]</scope>
    <source>
        <strain evidence="2 3">LMG 10738</strain>
    </source>
</reference>
<dbReference type="eggNOG" id="COG1073">
    <property type="taxonomic scope" value="Bacteria"/>
</dbReference>
<dbReference type="SUPFAM" id="SSF53474">
    <property type="entry name" value="alpha/beta-Hydrolases"/>
    <property type="match status" value="1"/>
</dbReference>
<keyword evidence="2" id="KW-0378">Hydrolase</keyword>
<protein>
    <submittedName>
        <fullName evidence="2">Dipeptidylaminopeptidase/acylaminoacyl-peptidase</fullName>
    </submittedName>
</protein>
<feature type="transmembrane region" description="Helical" evidence="1">
    <location>
        <begin position="510"/>
        <end position="532"/>
    </location>
</feature>
<gene>
    <name evidence="2" type="ORF">BCUN_1555</name>
</gene>
<evidence type="ECO:0000313" key="3">
    <source>
        <dbReference type="Proteomes" id="UP000029067"/>
    </source>
</evidence>
<accession>A0A087ALY8</accession>
<keyword evidence="2" id="KW-0645">Protease</keyword>
<keyword evidence="2" id="KW-0031">Aminopeptidase</keyword>
<evidence type="ECO:0000256" key="1">
    <source>
        <dbReference type="SAM" id="Phobius"/>
    </source>
</evidence>
<feature type="transmembrane region" description="Helical" evidence="1">
    <location>
        <begin position="460"/>
        <end position="481"/>
    </location>
</feature>
<comment type="caution">
    <text evidence="2">The sequence shown here is derived from an EMBL/GenBank/DDBJ whole genome shotgun (WGS) entry which is preliminary data.</text>
</comment>
<feature type="transmembrane region" description="Helical" evidence="1">
    <location>
        <begin position="415"/>
        <end position="440"/>
    </location>
</feature>
<keyword evidence="1" id="KW-1133">Transmembrane helix</keyword>
<dbReference type="PANTHER" id="PTHR43265:SF1">
    <property type="entry name" value="ESTERASE ESTD"/>
    <property type="match status" value="1"/>
</dbReference>
<evidence type="ECO:0000313" key="2">
    <source>
        <dbReference type="EMBL" id="KFI59788.1"/>
    </source>
</evidence>
<dbReference type="GO" id="GO:0052689">
    <property type="term" value="F:carboxylic ester hydrolase activity"/>
    <property type="evidence" value="ECO:0007669"/>
    <property type="project" value="TreeGrafter"/>
</dbReference>
<keyword evidence="1" id="KW-0472">Membrane</keyword>
<organism evidence="2 3">
    <name type="scientific">Bifidobacterium cuniculi</name>
    <dbReference type="NCBI Taxonomy" id="1688"/>
    <lineage>
        <taxon>Bacteria</taxon>
        <taxon>Bacillati</taxon>
        <taxon>Actinomycetota</taxon>
        <taxon>Actinomycetes</taxon>
        <taxon>Bifidobacteriales</taxon>
        <taxon>Bifidobacteriaceae</taxon>
        <taxon>Bifidobacterium</taxon>
    </lineage>
</organism>
<dbReference type="AlphaFoldDB" id="A0A087ALY8"/>
<dbReference type="GO" id="GO:0004177">
    <property type="term" value="F:aminopeptidase activity"/>
    <property type="evidence" value="ECO:0007669"/>
    <property type="project" value="UniProtKB-KW"/>
</dbReference>
<feature type="transmembrane region" description="Helical" evidence="1">
    <location>
        <begin position="370"/>
        <end position="394"/>
    </location>
</feature>
<keyword evidence="3" id="KW-1185">Reference proteome</keyword>
<dbReference type="InterPro" id="IPR053145">
    <property type="entry name" value="AB_hydrolase_Est10"/>
</dbReference>
<dbReference type="STRING" id="1688.BCUN_1555"/>
<dbReference type="Proteomes" id="UP000029067">
    <property type="component" value="Unassembled WGS sequence"/>
</dbReference>
<name>A0A087ALY8_9BIFI</name>
<dbReference type="Gene3D" id="3.40.50.1820">
    <property type="entry name" value="alpha/beta hydrolase"/>
    <property type="match status" value="1"/>
</dbReference>
<keyword evidence="1" id="KW-0812">Transmembrane</keyword>